<accession>A0ABU4IYL1</accession>
<proteinExistence type="inferred from homology"/>
<dbReference type="EMBL" id="JAWRCP010000001">
    <property type="protein sequence ID" value="MDW6093364.1"/>
    <property type="molecule type" value="Genomic_DNA"/>
</dbReference>
<dbReference type="PIRSF" id="PIRSF006078">
    <property type="entry name" value="GlxK"/>
    <property type="match status" value="1"/>
</dbReference>
<organism evidence="5 6">
    <name type="scientific">Vibrio rhizosphaerae</name>
    <dbReference type="NCBI Taxonomy" id="398736"/>
    <lineage>
        <taxon>Bacteria</taxon>
        <taxon>Pseudomonadati</taxon>
        <taxon>Pseudomonadota</taxon>
        <taxon>Gammaproteobacteria</taxon>
        <taxon>Vibrionales</taxon>
        <taxon>Vibrionaceae</taxon>
        <taxon>Vibrio</taxon>
    </lineage>
</organism>
<keyword evidence="2 4" id="KW-0808">Transferase</keyword>
<comment type="similarity">
    <text evidence="1 4">Belongs to the glycerate kinase type-1 family.</text>
</comment>
<name>A0ABU4IYL1_9VIBR</name>
<evidence type="ECO:0000256" key="2">
    <source>
        <dbReference type="ARBA" id="ARBA00022679"/>
    </source>
</evidence>
<dbReference type="EC" id="2.7.1.31" evidence="5"/>
<comment type="caution">
    <text evidence="5">The sequence shown here is derived from an EMBL/GenBank/DDBJ whole genome shotgun (WGS) entry which is preliminary data.</text>
</comment>
<dbReference type="Gene3D" id="3.40.50.10350">
    <property type="entry name" value="Glycerate kinase, domain 1"/>
    <property type="match status" value="1"/>
</dbReference>
<dbReference type="Gene3D" id="3.90.1510.10">
    <property type="entry name" value="Glycerate kinase, domain 2"/>
    <property type="match status" value="1"/>
</dbReference>
<dbReference type="GO" id="GO:0008887">
    <property type="term" value="F:glycerate kinase activity"/>
    <property type="evidence" value="ECO:0007669"/>
    <property type="project" value="UniProtKB-EC"/>
</dbReference>
<keyword evidence="6" id="KW-1185">Reference proteome</keyword>
<gene>
    <name evidence="5" type="ORF">SBX64_12485</name>
</gene>
<dbReference type="NCBIfam" id="TIGR00045">
    <property type="entry name" value="glycerate kinase"/>
    <property type="match status" value="1"/>
</dbReference>
<dbReference type="PANTHER" id="PTHR21599">
    <property type="entry name" value="GLYCERATE KINASE"/>
    <property type="match status" value="1"/>
</dbReference>
<evidence type="ECO:0000256" key="4">
    <source>
        <dbReference type="PIRNR" id="PIRNR006078"/>
    </source>
</evidence>
<dbReference type="Pfam" id="PF02595">
    <property type="entry name" value="Gly_kinase"/>
    <property type="match status" value="1"/>
</dbReference>
<sequence>MKIVIAPDSYKESLSAIEVAEAIEIGFKKVFPDWEYVKCPVADGGEGSVEALVEASDGHFMQVEVVGPLGELHRAFYGISGDQKTAFIEMAAASGLELIPVEQRNPYITTSYGTGQLIEHALDLGIRHLIVCIGGSATNDAGCGMMQAMGVSFQDHQGKELPYGGLALEALQRIDVSGLDPRLSQCLIEVACDVTNPLTGTNGASYIYGPQKGASPEMVERLDAALANYAEIIERDMNIQVNDIPGSGAAGGMGAAFCAFLNAELRPGIDIMTQALGLEALLQGADLVITGEGRLDRQSVNGKVPVGVANIAKRYNLPVIAIAGALADDIDEVYSHGIDAAFATIYKITSFEEIITQSKSNVIRSSFNIATALKLGQQLKEST</sequence>
<protein>
    <submittedName>
        <fullName evidence="5">Glycerate kinase</fullName>
        <ecNumber evidence="5">2.7.1.31</ecNumber>
    </submittedName>
</protein>
<dbReference type="InterPro" id="IPR018193">
    <property type="entry name" value="Glyc_kinase_flavodox-like_fold"/>
</dbReference>
<keyword evidence="3 4" id="KW-0418">Kinase</keyword>
<reference evidence="5 6" key="1">
    <citation type="submission" date="2023-11" db="EMBL/GenBank/DDBJ databases">
        <title>Plant-associative lifestyle of Vibrio porteresiae and its evolutionary dynamics.</title>
        <authorList>
            <person name="Rameshkumar N."/>
            <person name="Kirti K."/>
        </authorList>
    </citation>
    <scope>NUCLEOTIDE SEQUENCE [LARGE SCALE GENOMIC DNA]</scope>
    <source>
        <strain evidence="5 6">MSSRF7</strain>
    </source>
</reference>
<dbReference type="SUPFAM" id="SSF110738">
    <property type="entry name" value="Glycerate kinase I"/>
    <property type="match status" value="1"/>
</dbReference>
<evidence type="ECO:0000313" key="6">
    <source>
        <dbReference type="Proteomes" id="UP001279860"/>
    </source>
</evidence>
<evidence type="ECO:0000256" key="1">
    <source>
        <dbReference type="ARBA" id="ARBA00006284"/>
    </source>
</evidence>
<dbReference type="InterPro" id="IPR018197">
    <property type="entry name" value="Glycerate_kinase_RE-like"/>
</dbReference>
<dbReference type="Proteomes" id="UP001279860">
    <property type="component" value="Unassembled WGS sequence"/>
</dbReference>
<dbReference type="PANTHER" id="PTHR21599:SF7">
    <property type="entry name" value="GLYCERATE 2-KINASE"/>
    <property type="match status" value="1"/>
</dbReference>
<dbReference type="RefSeq" id="WP_318585066.1">
    <property type="nucleotide sequence ID" value="NZ_JAWRCP010000001.1"/>
</dbReference>
<dbReference type="InterPro" id="IPR036129">
    <property type="entry name" value="Glycerate_kinase_sf"/>
</dbReference>
<evidence type="ECO:0000256" key="3">
    <source>
        <dbReference type="ARBA" id="ARBA00022777"/>
    </source>
</evidence>
<dbReference type="InterPro" id="IPR004381">
    <property type="entry name" value="Glycerate_kinase"/>
</dbReference>
<evidence type="ECO:0000313" key="5">
    <source>
        <dbReference type="EMBL" id="MDW6093364.1"/>
    </source>
</evidence>